<gene>
    <name evidence="2" type="ORF">ETSY2_45445</name>
</gene>
<dbReference type="InterPro" id="IPR044855">
    <property type="entry name" value="CoA-Trfase_III_dom3_sf"/>
</dbReference>
<accession>W4LI12</accession>
<evidence type="ECO:0000256" key="1">
    <source>
        <dbReference type="ARBA" id="ARBA00022679"/>
    </source>
</evidence>
<evidence type="ECO:0008006" key="4">
    <source>
        <dbReference type="Google" id="ProtNLM"/>
    </source>
</evidence>
<reference evidence="2 3" key="1">
    <citation type="journal article" date="2014" name="Nature">
        <title>An environmental bacterial taxon with a large and distinct metabolic repertoire.</title>
        <authorList>
            <person name="Wilson M.C."/>
            <person name="Mori T."/>
            <person name="Ruckert C."/>
            <person name="Uria A.R."/>
            <person name="Helf M.J."/>
            <person name="Takada K."/>
            <person name="Gernert C."/>
            <person name="Steffens U.A."/>
            <person name="Heycke N."/>
            <person name="Schmitt S."/>
            <person name="Rinke C."/>
            <person name="Helfrich E.J."/>
            <person name="Brachmann A.O."/>
            <person name="Gurgui C."/>
            <person name="Wakimoto T."/>
            <person name="Kracht M."/>
            <person name="Crusemann M."/>
            <person name="Hentschel U."/>
            <person name="Abe I."/>
            <person name="Matsunaga S."/>
            <person name="Kalinowski J."/>
            <person name="Takeyama H."/>
            <person name="Piel J."/>
        </authorList>
    </citation>
    <scope>NUCLEOTIDE SEQUENCE [LARGE SCALE GENOMIC DNA]</scope>
    <source>
        <strain evidence="3">TSY2</strain>
    </source>
</reference>
<dbReference type="InterPro" id="IPR023606">
    <property type="entry name" value="CoA-Trfase_III_dom_1_sf"/>
</dbReference>
<organism evidence="2 3">
    <name type="scientific">Candidatus Entotheonella gemina</name>
    <dbReference type="NCBI Taxonomy" id="1429439"/>
    <lineage>
        <taxon>Bacteria</taxon>
        <taxon>Pseudomonadati</taxon>
        <taxon>Nitrospinota/Tectimicrobiota group</taxon>
        <taxon>Candidatus Tectimicrobiota</taxon>
        <taxon>Candidatus Entotheonellia</taxon>
        <taxon>Candidatus Entotheonellales</taxon>
        <taxon>Candidatus Entotheonellaceae</taxon>
        <taxon>Candidatus Entotheonella</taxon>
    </lineage>
</organism>
<dbReference type="AlphaFoldDB" id="W4LI12"/>
<keyword evidence="1" id="KW-0808">Transferase</keyword>
<dbReference type="Gene3D" id="3.30.1540.10">
    <property type="entry name" value="formyl-coa transferase, domain 3"/>
    <property type="match status" value="1"/>
</dbReference>
<dbReference type="InterPro" id="IPR003673">
    <property type="entry name" value="CoA-Trfase_fam_III"/>
</dbReference>
<dbReference type="PANTHER" id="PTHR48207">
    <property type="entry name" value="SUCCINATE--HYDROXYMETHYLGLUTARATE COA-TRANSFERASE"/>
    <property type="match status" value="1"/>
</dbReference>
<keyword evidence="3" id="KW-1185">Reference proteome</keyword>
<dbReference type="Gene3D" id="3.40.50.10540">
    <property type="entry name" value="Crotonobetainyl-coa:carnitine coa-transferase, domain 1"/>
    <property type="match status" value="1"/>
</dbReference>
<sequence>MQERTFEPSQGKAGYQRLLTPHRRPYPTADGYLCVMPYNNRHWQRFFELVGRPELVGDERFSQQSARSKNIDALYAIVAESMLARSTAEWIELLGKADIPCGQMNTPEDLFSEPHLKAVEMFPKIEHPTEGTLRHIKVPVKFDKTPGGLHRHAESLGASSVEVLSELGYSAEAIAELEQRGVTRTG</sequence>
<evidence type="ECO:0000313" key="2">
    <source>
        <dbReference type="EMBL" id="ETW96966.1"/>
    </source>
</evidence>
<dbReference type="GO" id="GO:0008410">
    <property type="term" value="F:CoA-transferase activity"/>
    <property type="evidence" value="ECO:0007669"/>
    <property type="project" value="TreeGrafter"/>
</dbReference>
<dbReference type="InterPro" id="IPR050483">
    <property type="entry name" value="CoA-transferase_III_domain"/>
</dbReference>
<name>W4LI12_9BACT</name>
<feature type="non-terminal residue" evidence="2">
    <location>
        <position position="1"/>
    </location>
</feature>
<dbReference type="PANTHER" id="PTHR48207:SF4">
    <property type="entry name" value="BLL6097 PROTEIN"/>
    <property type="match status" value="1"/>
</dbReference>
<proteinExistence type="predicted"/>
<dbReference type="PATRIC" id="fig|1429439.4.peg.7571"/>
<dbReference type="SUPFAM" id="SSF89796">
    <property type="entry name" value="CoA-transferase family III (CaiB/BaiF)"/>
    <property type="match status" value="1"/>
</dbReference>
<dbReference type="HOGENOM" id="CLU_1457347_0_0_7"/>
<dbReference type="Pfam" id="PF02515">
    <property type="entry name" value="CoA_transf_3"/>
    <property type="match status" value="1"/>
</dbReference>
<evidence type="ECO:0000313" key="3">
    <source>
        <dbReference type="Proteomes" id="UP000019140"/>
    </source>
</evidence>
<protein>
    <recommendedName>
        <fullName evidence="4">CoA transferase</fullName>
    </recommendedName>
</protein>
<dbReference type="Proteomes" id="UP000019140">
    <property type="component" value="Unassembled WGS sequence"/>
</dbReference>
<comment type="caution">
    <text evidence="2">The sequence shown here is derived from an EMBL/GenBank/DDBJ whole genome shotgun (WGS) entry which is preliminary data.</text>
</comment>
<dbReference type="EMBL" id="AZHX01002117">
    <property type="protein sequence ID" value="ETW96966.1"/>
    <property type="molecule type" value="Genomic_DNA"/>
</dbReference>